<dbReference type="OrthoDB" id="2414662at2759"/>
<name>C5K829_PERM5</name>
<dbReference type="GeneID" id="9057705"/>
<dbReference type="RefSeq" id="XP_002787918.1">
    <property type="nucleotide sequence ID" value="XM_002787872.1"/>
</dbReference>
<evidence type="ECO:0000313" key="2">
    <source>
        <dbReference type="Proteomes" id="UP000007800"/>
    </source>
</evidence>
<reference evidence="1 2" key="1">
    <citation type="submission" date="2008-07" db="EMBL/GenBank/DDBJ databases">
        <authorList>
            <person name="El-Sayed N."/>
            <person name="Caler E."/>
            <person name="Inman J."/>
            <person name="Amedeo P."/>
            <person name="Hass B."/>
            <person name="Wortman J."/>
        </authorList>
    </citation>
    <scope>NUCLEOTIDE SEQUENCE [LARGE SCALE GENOMIC DNA]</scope>
    <source>
        <strain evidence="2">ATCC 50983 / TXsc</strain>
    </source>
</reference>
<gene>
    <name evidence="1" type="ORF">Pmar_PMAR012702</name>
</gene>
<evidence type="ECO:0000313" key="1">
    <source>
        <dbReference type="EMBL" id="EER19714.1"/>
    </source>
</evidence>
<keyword evidence="2" id="KW-1185">Reference proteome</keyword>
<sequence length="68" mass="7448">MSSVTLKGGYSYLEELLDFGPEATIPFESSLLGPYIHIYDALLGDGLKIFAECSRVEKHCLIGGIVRL</sequence>
<protein>
    <submittedName>
        <fullName evidence="1">Uncharacterized protein</fullName>
    </submittedName>
</protein>
<dbReference type="EMBL" id="GG671079">
    <property type="protein sequence ID" value="EER19714.1"/>
    <property type="molecule type" value="Genomic_DNA"/>
</dbReference>
<dbReference type="InParanoid" id="C5K829"/>
<accession>C5K829</accession>
<organism evidence="2">
    <name type="scientific">Perkinsus marinus (strain ATCC 50983 / TXsc)</name>
    <dbReference type="NCBI Taxonomy" id="423536"/>
    <lineage>
        <taxon>Eukaryota</taxon>
        <taxon>Sar</taxon>
        <taxon>Alveolata</taxon>
        <taxon>Perkinsozoa</taxon>
        <taxon>Perkinsea</taxon>
        <taxon>Perkinsida</taxon>
        <taxon>Perkinsidae</taxon>
        <taxon>Perkinsus</taxon>
    </lineage>
</organism>
<dbReference type="AlphaFoldDB" id="C5K829"/>
<dbReference type="Proteomes" id="UP000007800">
    <property type="component" value="Unassembled WGS sequence"/>
</dbReference>
<proteinExistence type="predicted"/>